<reference evidence="1" key="1">
    <citation type="submission" date="2014-09" db="EMBL/GenBank/DDBJ databases">
        <authorList>
            <person name="Magalhaes I.L.F."/>
            <person name="Oliveira U."/>
            <person name="Santos F.R."/>
            <person name="Vidigal T.H.D.A."/>
            <person name="Brescovit A.D."/>
            <person name="Santos A.J."/>
        </authorList>
    </citation>
    <scope>NUCLEOTIDE SEQUENCE</scope>
    <source>
        <tissue evidence="1">Shoot tissue taken approximately 20 cm above the soil surface</tissue>
    </source>
</reference>
<proteinExistence type="predicted"/>
<evidence type="ECO:0000313" key="1">
    <source>
        <dbReference type="EMBL" id="JAD37295.1"/>
    </source>
</evidence>
<reference evidence="1" key="2">
    <citation type="journal article" date="2015" name="Data Brief">
        <title>Shoot transcriptome of the giant reed, Arundo donax.</title>
        <authorList>
            <person name="Barrero R.A."/>
            <person name="Guerrero F.D."/>
            <person name="Moolhuijzen P."/>
            <person name="Goolsby J.A."/>
            <person name="Tidwell J."/>
            <person name="Bellgard S.E."/>
            <person name="Bellgard M.I."/>
        </authorList>
    </citation>
    <scope>NUCLEOTIDE SEQUENCE</scope>
    <source>
        <tissue evidence="1">Shoot tissue taken approximately 20 cm above the soil surface</tissue>
    </source>
</reference>
<dbReference type="AlphaFoldDB" id="A0A0A8ZKN4"/>
<sequence length="32" mass="3851">MHILFDCILFTRIACLWKFISDITVYLGEERC</sequence>
<organism evidence="1">
    <name type="scientific">Arundo donax</name>
    <name type="common">Giant reed</name>
    <name type="synonym">Donax arundinaceus</name>
    <dbReference type="NCBI Taxonomy" id="35708"/>
    <lineage>
        <taxon>Eukaryota</taxon>
        <taxon>Viridiplantae</taxon>
        <taxon>Streptophyta</taxon>
        <taxon>Embryophyta</taxon>
        <taxon>Tracheophyta</taxon>
        <taxon>Spermatophyta</taxon>
        <taxon>Magnoliopsida</taxon>
        <taxon>Liliopsida</taxon>
        <taxon>Poales</taxon>
        <taxon>Poaceae</taxon>
        <taxon>PACMAD clade</taxon>
        <taxon>Arundinoideae</taxon>
        <taxon>Arundineae</taxon>
        <taxon>Arundo</taxon>
    </lineage>
</organism>
<accession>A0A0A8ZKN4</accession>
<dbReference type="EMBL" id="GBRH01260600">
    <property type="protein sequence ID" value="JAD37295.1"/>
    <property type="molecule type" value="Transcribed_RNA"/>
</dbReference>
<protein>
    <submittedName>
        <fullName evidence="1">Uncharacterized protein</fullName>
    </submittedName>
</protein>
<name>A0A0A8ZKN4_ARUDO</name>